<dbReference type="PANTHER" id="PTHR31764:SF0">
    <property type="entry name" value="GENERATIVE CELL SPECIFIC-1_HAP2 DOMAIN-CONTAINING PROTEIN"/>
    <property type="match status" value="1"/>
</dbReference>
<keyword evidence="9" id="KW-1015">Disulfide bond</keyword>
<evidence type="ECO:0000256" key="11">
    <source>
        <dbReference type="SAM" id="MobiDB-lite"/>
    </source>
</evidence>
<gene>
    <name evidence="15" type="ORF">ACH5RR_038492</name>
</gene>
<keyword evidence="3" id="KW-1003">Cell membrane</keyword>
<feature type="transmembrane region" description="Helical" evidence="12">
    <location>
        <begin position="1097"/>
        <end position="1118"/>
    </location>
</feature>
<dbReference type="PANTHER" id="PTHR31764">
    <property type="entry name" value="PROTEIN HAPLESS 2"/>
    <property type="match status" value="1"/>
</dbReference>
<feature type="region of interest" description="Disordered" evidence="11">
    <location>
        <begin position="303"/>
        <end position="326"/>
    </location>
</feature>
<evidence type="ECO:0000256" key="5">
    <source>
        <dbReference type="ARBA" id="ARBA00022729"/>
    </source>
</evidence>
<feature type="compositionally biased region" description="Low complexity" evidence="11">
    <location>
        <begin position="1"/>
        <end position="17"/>
    </location>
</feature>
<feature type="domain" description="NOT2/NOT3/NOT5 C-terminal" evidence="13">
    <location>
        <begin position="451"/>
        <end position="572"/>
    </location>
</feature>
<evidence type="ECO:0000256" key="4">
    <source>
        <dbReference type="ARBA" id="ARBA00022692"/>
    </source>
</evidence>
<dbReference type="Pfam" id="PF10699">
    <property type="entry name" value="HAP2-GCS1"/>
    <property type="match status" value="1"/>
</dbReference>
<evidence type="ECO:0000256" key="8">
    <source>
        <dbReference type="ARBA" id="ARBA00023136"/>
    </source>
</evidence>
<feature type="compositionally biased region" description="Basic residues" evidence="11">
    <location>
        <begin position="1205"/>
        <end position="1214"/>
    </location>
</feature>
<feature type="region of interest" description="Disordered" evidence="11">
    <location>
        <begin position="1"/>
        <end position="39"/>
    </location>
</feature>
<reference evidence="15 16" key="1">
    <citation type="submission" date="2024-11" db="EMBL/GenBank/DDBJ databases">
        <title>A near-complete genome assembly of Cinchona calisaya.</title>
        <authorList>
            <person name="Lian D.C."/>
            <person name="Zhao X.W."/>
            <person name="Wei L."/>
        </authorList>
    </citation>
    <scope>NUCLEOTIDE SEQUENCE [LARGE SCALE GENOMIC DNA]</scope>
    <source>
        <tissue evidence="15">Nenye</tissue>
    </source>
</reference>
<sequence>MMSGLLNSGMSGSNSNLPDATGRAFPSQTGSTSAVLNHSGGNIQGLHGIHGNFNISNMPGTFASRNSTMLGGAPGGVQQVSGSGSSGRFTINNLPAALSQLSLASSHGHSGVTNNGGSGALANLGNSGRVANPMANYVSGGNIARGLSSGGGSNLPGVASRLNLTDPQVVSMLGSSYSAAGVPFSRNQFQAGNGPFTSLLLNDLNAHEDPTFDINDFPQLAGRPSSAGGSQGQIGFLRKQNVGFSQQNQEFSIQNEDFPALPGYKGGNVEFPMNVHQKEQLHSMSSMMHPQNMPLGRSTGLNFGGASSSHYQQPQQHASSTNGSGLSFLPTNYQNYQDIHFHDPEARTVGQPASGSGPANLPNTVPGIGSYEQLPQQYQQFQKQSYFRLGTPFRDQDVKPLQATQAPADKFGMLGLLSVIKMVNPALTSLALGIDLTTLGLNLNSSESIHKKFASPWSDEPAKGEPEYNVPECYYAEQPPALKQSYFSKFRLETLFYIFYSMPKDEAQLCAANELYNRGWFYHRDLRLWFARAKNMEPLVKTPTHERGSYLCFDPNTWETVRKDNFVLQYDMIEKRSSGREASIVAEIVEVEENSSSNMRTLRVPPVITVNKSAAYALYHLTYIRDVAYKPEEFYVDTRKCEPDAGADVVKICERQVINHWLPSFLGSHYLLRNIILKLRDENGHIIEHTQPTCCPCGDQRRVPSSCGNFFDKMVKGKANTAHCLRFPGDWFHVFGIGQSSVGFTVRIEVKTRSRISEVILGPENRTATSSDNFLKANLVGDYVGYTSIPSFDNFYLVVPRQGDPGQPHTLGRNFSKWMLLERVRFTLDGLECDKIGVSYGAFNGQPDFCSSPYWSCLHNQLWNFWDADQNRISRNQVPLYSVQGRFERINHHPNADGQAFSIGITEVLNTNLLIELSADDIEYVYQRSPGKILSITVPTFEALTQFGTATITTKNIGEVEASYSLTFDCSIGVSQMEEQFYIMKPNEIITRSFKLYPTSDQASRYVCAAILKDSGFSEVDRAECQFTTTATVVDNGSQISFQPPKTSINGFFESIEELWKKLWNGLKEFVTGKSCRNNCGGFFDFGCHVQYICMSWVVLFGLLLAIFPTVIVLFWLLHQKGLFDPFYDWLEDHLWASESRRIDMWKHGVNSDLSKLHLKKNYKYEERFDKHHPHKRQRSARTHHKHNHVMGETNYYYHLHHVHKDRHNKHGKTKSSGIRSQGRFDRGKDDKFGLHRQSKEREIIEGITAGARHHDGDREKHLKNKNVLIDDVYYNVPGKWN</sequence>
<evidence type="ECO:0000256" key="6">
    <source>
        <dbReference type="ARBA" id="ARBA00022989"/>
    </source>
</evidence>
<feature type="domain" description="Generative cell specific-1/HAP2" evidence="14">
    <location>
        <begin position="573"/>
        <end position="1095"/>
    </location>
</feature>
<keyword evidence="4 12" id="KW-0812">Transmembrane</keyword>
<dbReference type="EMBL" id="JBJUIK010000016">
    <property type="protein sequence ID" value="KAL3499399.1"/>
    <property type="molecule type" value="Genomic_DNA"/>
</dbReference>
<comment type="caution">
    <text evidence="15">The sequence shown here is derived from an EMBL/GenBank/DDBJ whole genome shotgun (WGS) entry which is preliminary data.</text>
</comment>
<evidence type="ECO:0000256" key="7">
    <source>
        <dbReference type="ARBA" id="ARBA00023121"/>
    </source>
</evidence>
<evidence type="ECO:0000256" key="1">
    <source>
        <dbReference type="ARBA" id="ARBA00004251"/>
    </source>
</evidence>
<dbReference type="GO" id="GO:0008289">
    <property type="term" value="F:lipid binding"/>
    <property type="evidence" value="ECO:0007669"/>
    <property type="project" value="UniProtKB-KW"/>
</dbReference>
<accession>A0ABD2Y147</accession>
<keyword evidence="7" id="KW-0446">Lipid-binding</keyword>
<feature type="compositionally biased region" description="Polar residues" evidence="11">
    <location>
        <begin position="26"/>
        <end position="39"/>
    </location>
</feature>
<name>A0ABD2Y147_9GENT</name>
<dbReference type="InterPro" id="IPR038635">
    <property type="entry name" value="CCR4-NOT_su2/3/5_C_sf"/>
</dbReference>
<proteinExistence type="inferred from homology"/>
<keyword evidence="10" id="KW-0278">Fertilization</keyword>
<protein>
    <recommendedName>
        <fullName evidence="17">NOT transcription complex subunit VIP2</fullName>
    </recommendedName>
</protein>
<dbReference type="InterPro" id="IPR007282">
    <property type="entry name" value="NOT2/3/5_C"/>
</dbReference>
<dbReference type="Pfam" id="PF04153">
    <property type="entry name" value="NOT2_3_5_C"/>
    <property type="match status" value="1"/>
</dbReference>
<dbReference type="Proteomes" id="UP001630127">
    <property type="component" value="Unassembled WGS sequence"/>
</dbReference>
<evidence type="ECO:0000313" key="16">
    <source>
        <dbReference type="Proteomes" id="UP001630127"/>
    </source>
</evidence>
<dbReference type="GO" id="GO:0005886">
    <property type="term" value="C:plasma membrane"/>
    <property type="evidence" value="ECO:0007669"/>
    <property type="project" value="UniProtKB-SubCell"/>
</dbReference>
<evidence type="ECO:0000256" key="3">
    <source>
        <dbReference type="ARBA" id="ARBA00022475"/>
    </source>
</evidence>
<dbReference type="Gene3D" id="2.30.30.1020">
    <property type="entry name" value="CCR4-NOT complex subunit 2/3/5, C-terminal domain"/>
    <property type="match status" value="1"/>
</dbReference>
<keyword evidence="8 12" id="KW-0472">Membrane</keyword>
<keyword evidence="5" id="KW-0732">Signal</keyword>
<feature type="region of interest" description="Disordered" evidence="11">
    <location>
        <begin position="1205"/>
        <end position="1238"/>
    </location>
</feature>
<evidence type="ECO:0000256" key="10">
    <source>
        <dbReference type="ARBA" id="ARBA00023279"/>
    </source>
</evidence>
<dbReference type="InterPro" id="IPR018928">
    <property type="entry name" value="HAP2/GCS1_dom"/>
</dbReference>
<evidence type="ECO:0000256" key="2">
    <source>
        <dbReference type="ARBA" id="ARBA00010929"/>
    </source>
</evidence>
<evidence type="ECO:0000256" key="12">
    <source>
        <dbReference type="SAM" id="Phobius"/>
    </source>
</evidence>
<comment type="subcellular location">
    <subcellularLocation>
        <location evidence="1">Cell membrane</location>
        <topology evidence="1">Single-pass type I membrane protein</topology>
    </subcellularLocation>
</comment>
<evidence type="ECO:0008006" key="17">
    <source>
        <dbReference type="Google" id="ProtNLM"/>
    </source>
</evidence>
<feature type="compositionally biased region" description="Basic and acidic residues" evidence="11">
    <location>
        <begin position="1223"/>
        <end position="1238"/>
    </location>
</feature>
<keyword evidence="6 12" id="KW-1133">Transmembrane helix</keyword>
<evidence type="ECO:0000256" key="9">
    <source>
        <dbReference type="ARBA" id="ARBA00023157"/>
    </source>
</evidence>
<dbReference type="InterPro" id="IPR040326">
    <property type="entry name" value="HAP2/GCS1"/>
</dbReference>
<evidence type="ECO:0000313" key="15">
    <source>
        <dbReference type="EMBL" id="KAL3499399.1"/>
    </source>
</evidence>
<comment type="similarity">
    <text evidence="2">Belongs to the HAP2/GCS1 family.</text>
</comment>
<organism evidence="15 16">
    <name type="scientific">Cinchona calisaya</name>
    <dbReference type="NCBI Taxonomy" id="153742"/>
    <lineage>
        <taxon>Eukaryota</taxon>
        <taxon>Viridiplantae</taxon>
        <taxon>Streptophyta</taxon>
        <taxon>Embryophyta</taxon>
        <taxon>Tracheophyta</taxon>
        <taxon>Spermatophyta</taxon>
        <taxon>Magnoliopsida</taxon>
        <taxon>eudicotyledons</taxon>
        <taxon>Gunneridae</taxon>
        <taxon>Pentapetalae</taxon>
        <taxon>asterids</taxon>
        <taxon>lamiids</taxon>
        <taxon>Gentianales</taxon>
        <taxon>Rubiaceae</taxon>
        <taxon>Cinchonoideae</taxon>
        <taxon>Cinchoneae</taxon>
        <taxon>Cinchona</taxon>
    </lineage>
</organism>
<evidence type="ECO:0000259" key="13">
    <source>
        <dbReference type="Pfam" id="PF04153"/>
    </source>
</evidence>
<evidence type="ECO:0000259" key="14">
    <source>
        <dbReference type="Pfam" id="PF10699"/>
    </source>
</evidence>
<keyword evidence="16" id="KW-1185">Reference proteome</keyword>